<feature type="domain" description="Plastocyanin-like" evidence="6">
    <location>
        <begin position="37"/>
        <end position="150"/>
    </location>
</feature>
<name>A0A5N6R8M3_9ROSI</name>
<feature type="chain" id="PRO_5024347336" description="L-ascorbate oxidase" evidence="3">
    <location>
        <begin position="27"/>
        <end position="550"/>
    </location>
</feature>
<dbReference type="InterPro" id="IPR045087">
    <property type="entry name" value="Cu-oxidase_fam"/>
</dbReference>
<dbReference type="Pfam" id="PF07731">
    <property type="entry name" value="Cu-oxidase_2"/>
    <property type="match status" value="1"/>
</dbReference>
<reference evidence="7 8" key="1">
    <citation type="submission" date="2019-06" db="EMBL/GenBank/DDBJ databases">
        <title>A chromosomal-level reference genome of Carpinus fangiana (Coryloideae, Betulaceae).</title>
        <authorList>
            <person name="Yang X."/>
            <person name="Wang Z."/>
            <person name="Zhang L."/>
            <person name="Hao G."/>
            <person name="Liu J."/>
            <person name="Yang Y."/>
        </authorList>
    </citation>
    <scope>NUCLEOTIDE SEQUENCE [LARGE SCALE GENOMIC DNA]</scope>
    <source>
        <strain evidence="7">Cfa_2016G</strain>
        <tissue evidence="7">Leaf</tissue>
    </source>
</reference>
<evidence type="ECO:0000313" key="8">
    <source>
        <dbReference type="Proteomes" id="UP000327013"/>
    </source>
</evidence>
<evidence type="ECO:0000256" key="1">
    <source>
        <dbReference type="ARBA" id="ARBA00010609"/>
    </source>
</evidence>
<proteinExistence type="inferred from homology"/>
<gene>
    <name evidence="7" type="ORF">FH972_013962</name>
</gene>
<dbReference type="GO" id="GO:0005507">
    <property type="term" value="F:copper ion binding"/>
    <property type="evidence" value="ECO:0007669"/>
    <property type="project" value="InterPro"/>
</dbReference>
<evidence type="ECO:0000259" key="4">
    <source>
        <dbReference type="Pfam" id="PF00394"/>
    </source>
</evidence>
<organism evidence="7 8">
    <name type="scientific">Carpinus fangiana</name>
    <dbReference type="NCBI Taxonomy" id="176857"/>
    <lineage>
        <taxon>Eukaryota</taxon>
        <taxon>Viridiplantae</taxon>
        <taxon>Streptophyta</taxon>
        <taxon>Embryophyta</taxon>
        <taxon>Tracheophyta</taxon>
        <taxon>Spermatophyta</taxon>
        <taxon>Magnoliopsida</taxon>
        <taxon>eudicotyledons</taxon>
        <taxon>Gunneridae</taxon>
        <taxon>Pentapetalae</taxon>
        <taxon>rosids</taxon>
        <taxon>fabids</taxon>
        <taxon>Fagales</taxon>
        <taxon>Betulaceae</taxon>
        <taxon>Carpinus</taxon>
    </lineage>
</organism>
<dbReference type="Proteomes" id="UP000327013">
    <property type="component" value="Chromosome 5"/>
</dbReference>
<protein>
    <recommendedName>
        <fullName evidence="9">L-ascorbate oxidase</fullName>
    </recommendedName>
</protein>
<dbReference type="Pfam" id="PF00394">
    <property type="entry name" value="Cu-oxidase"/>
    <property type="match status" value="1"/>
</dbReference>
<dbReference type="InterPro" id="IPR008972">
    <property type="entry name" value="Cupredoxin"/>
</dbReference>
<dbReference type="InterPro" id="IPR011707">
    <property type="entry name" value="Cu-oxidase-like_N"/>
</dbReference>
<feature type="signal peptide" evidence="3">
    <location>
        <begin position="1"/>
        <end position="26"/>
    </location>
</feature>
<evidence type="ECO:0000256" key="3">
    <source>
        <dbReference type="SAM" id="SignalP"/>
    </source>
</evidence>
<feature type="domain" description="Plastocyanin-like" evidence="4">
    <location>
        <begin position="167"/>
        <end position="299"/>
    </location>
</feature>
<dbReference type="InterPro" id="IPR001117">
    <property type="entry name" value="Cu-oxidase_2nd"/>
</dbReference>
<dbReference type="SUPFAM" id="SSF49503">
    <property type="entry name" value="Cupredoxins"/>
    <property type="match status" value="3"/>
</dbReference>
<dbReference type="OrthoDB" id="2121828at2759"/>
<accession>A0A5N6R8M3</accession>
<dbReference type="InterPro" id="IPR011706">
    <property type="entry name" value="Cu-oxidase_C"/>
</dbReference>
<evidence type="ECO:0000259" key="6">
    <source>
        <dbReference type="Pfam" id="PF07732"/>
    </source>
</evidence>
<evidence type="ECO:0000313" key="7">
    <source>
        <dbReference type="EMBL" id="KAE8057256.1"/>
    </source>
</evidence>
<comment type="similarity">
    <text evidence="1">Belongs to the multicopper oxidase family.</text>
</comment>
<feature type="domain" description="Plastocyanin-like" evidence="5">
    <location>
        <begin position="384"/>
        <end position="519"/>
    </location>
</feature>
<dbReference type="GO" id="GO:0016491">
    <property type="term" value="F:oxidoreductase activity"/>
    <property type="evidence" value="ECO:0007669"/>
    <property type="project" value="InterPro"/>
</dbReference>
<dbReference type="PANTHER" id="PTHR11709:SF296">
    <property type="entry name" value="MULTI-COPPER OXIDASE TYPE I FAMILY PROTEIN"/>
    <property type="match status" value="1"/>
</dbReference>
<dbReference type="PANTHER" id="PTHR11709">
    <property type="entry name" value="MULTI-COPPER OXIDASE"/>
    <property type="match status" value="1"/>
</dbReference>
<dbReference type="AlphaFoldDB" id="A0A5N6R8M3"/>
<keyword evidence="8" id="KW-1185">Reference proteome</keyword>
<sequence>MGLTNCLRFITSTILCLWVSTALVHAESPPIFLDWTISYSHRAPLGVEKQVIVINDQFPGPLLNATTNDVVNINIHNNLVDPFLMTWLNGVQLRRNSWQDGVQETNCPILPGHSWTYSFQIKDQIGSFFYFPSLLFQKATGGYGAIRLNNSPLIPLPFPHPYKDLDILIGDWYNTDYRMLRASLDVGNGLPDPDGILINGLGPKQAIFEFEPGATYRLRISNVGLKTSLNFRIQGHVMWLIETEGSYTVQKDYNNLDIHVGQSYSVLVTAKKQINCISFYMIASSRFTQRQLLGLAIIRHPGSAEAPMGPITPGPATYDYAYSMSQAHAIRWNLMVGAARPTPQGSYHYGSINITRTLILKNGVMFNGHEHRYTVNGVSFVHQDTPLKLADYFRLTDASYSSIIPDTPNGDAFPTFGTSVVEAVYRDFFHVVFQNPRQYIQTWHLDGYNFFVVGMEFGTWDESKKAGYNMVDAVSRSTVQVYPFAWTAILVKLDNQGLWNLRSQNAENWYLGQELYIRVKGVGEEDPSTIPVEDEAPIPANVIKCGQAIL</sequence>
<keyword evidence="2" id="KW-0325">Glycoprotein</keyword>
<dbReference type="EMBL" id="CM017325">
    <property type="protein sequence ID" value="KAE8057256.1"/>
    <property type="molecule type" value="Genomic_DNA"/>
</dbReference>
<dbReference type="Pfam" id="PF07732">
    <property type="entry name" value="Cu-oxidase_3"/>
    <property type="match status" value="1"/>
</dbReference>
<evidence type="ECO:0008006" key="9">
    <source>
        <dbReference type="Google" id="ProtNLM"/>
    </source>
</evidence>
<dbReference type="Gene3D" id="2.60.40.420">
    <property type="entry name" value="Cupredoxins - blue copper proteins"/>
    <property type="match status" value="3"/>
</dbReference>
<evidence type="ECO:0000259" key="5">
    <source>
        <dbReference type="Pfam" id="PF07731"/>
    </source>
</evidence>
<keyword evidence="3" id="KW-0732">Signal</keyword>
<evidence type="ECO:0000256" key="2">
    <source>
        <dbReference type="ARBA" id="ARBA00023180"/>
    </source>
</evidence>